<dbReference type="GO" id="GO:0065002">
    <property type="term" value="P:intracellular protein transmembrane transport"/>
    <property type="evidence" value="ECO:0007669"/>
    <property type="project" value="UniProtKB-UniRule"/>
</dbReference>
<dbReference type="GO" id="GO:0005886">
    <property type="term" value="C:plasma membrane"/>
    <property type="evidence" value="ECO:0007669"/>
    <property type="project" value="UniProtKB-SubCell"/>
</dbReference>
<feature type="transmembrane region" description="Helical" evidence="10">
    <location>
        <begin position="219"/>
        <end position="236"/>
    </location>
</feature>
<dbReference type="GO" id="GO:0043952">
    <property type="term" value="P:protein transport by the Sec complex"/>
    <property type="evidence" value="ECO:0007669"/>
    <property type="project" value="UniProtKB-UniRule"/>
</dbReference>
<feature type="transmembrane region" description="Helical" evidence="10">
    <location>
        <begin position="363"/>
        <end position="385"/>
    </location>
</feature>
<accession>A0A150QID2</accession>
<dbReference type="InterPro" id="IPR026593">
    <property type="entry name" value="SecY"/>
</dbReference>
<organism evidence="14 15">
    <name type="scientific">Sorangium cellulosum</name>
    <name type="common">Polyangium cellulosum</name>
    <dbReference type="NCBI Taxonomy" id="56"/>
    <lineage>
        <taxon>Bacteria</taxon>
        <taxon>Pseudomonadati</taxon>
        <taxon>Myxococcota</taxon>
        <taxon>Polyangia</taxon>
        <taxon>Polyangiales</taxon>
        <taxon>Polyangiaceae</taxon>
        <taxon>Sorangium</taxon>
    </lineage>
</organism>
<dbReference type="EMBL" id="JEMA01000618">
    <property type="protein sequence ID" value="KYF67757.1"/>
    <property type="molecule type" value="Genomic_DNA"/>
</dbReference>
<dbReference type="InterPro" id="IPR023201">
    <property type="entry name" value="SecY_dom_sf"/>
</dbReference>
<dbReference type="PROSITE" id="PS00755">
    <property type="entry name" value="SECY_1"/>
    <property type="match status" value="1"/>
</dbReference>
<evidence type="ECO:0000256" key="6">
    <source>
        <dbReference type="ARBA" id="ARBA00022989"/>
    </source>
</evidence>
<evidence type="ECO:0000256" key="5">
    <source>
        <dbReference type="ARBA" id="ARBA00022927"/>
    </source>
</evidence>
<dbReference type="GO" id="GO:0006605">
    <property type="term" value="P:protein targeting"/>
    <property type="evidence" value="ECO:0007669"/>
    <property type="project" value="UniProtKB-UniRule"/>
</dbReference>
<gene>
    <name evidence="10" type="primary">secY</name>
    <name evidence="14" type="ORF">BE15_42770</name>
</gene>
<dbReference type="PROSITE" id="PS00756">
    <property type="entry name" value="SECY_2"/>
    <property type="match status" value="1"/>
</dbReference>
<feature type="transmembrane region" description="Helical" evidence="10">
    <location>
        <begin position="116"/>
        <end position="136"/>
    </location>
</feature>
<dbReference type="PIRSF" id="PIRSF004557">
    <property type="entry name" value="SecY"/>
    <property type="match status" value="1"/>
</dbReference>
<dbReference type="NCBIfam" id="TIGR00967">
    <property type="entry name" value="3a0501s007"/>
    <property type="match status" value="1"/>
</dbReference>
<proteinExistence type="inferred from homology"/>
<comment type="similarity">
    <text evidence="2 10 13">Belongs to the SecY/SEC61-alpha family.</text>
</comment>
<keyword evidence="5 10" id="KW-0653">Protein transport</keyword>
<evidence type="ECO:0000256" key="12">
    <source>
        <dbReference type="RuleBase" id="RU003484"/>
    </source>
</evidence>
<keyword evidence="8 10" id="KW-0472">Membrane</keyword>
<keyword evidence="10" id="KW-1003">Cell membrane</keyword>
<comment type="caution">
    <text evidence="10">Lacks conserved residue(s) required for the propagation of feature annotation.</text>
</comment>
<evidence type="ECO:0000313" key="15">
    <source>
        <dbReference type="Proteomes" id="UP000075260"/>
    </source>
</evidence>
<evidence type="ECO:0000256" key="9">
    <source>
        <dbReference type="ARBA" id="ARBA00039733"/>
    </source>
</evidence>
<comment type="subunit">
    <text evidence="10">Component of the Sec protein translocase complex. Heterotrimer consisting of SecY, SecE and SecG subunits. The heterotrimers can form oligomers, although 1 heterotrimer is thought to be able to translocate proteins. Interacts with the ribosome. Interacts with SecDF, and other proteins may be involved. Interacts with SecA.</text>
</comment>
<evidence type="ECO:0000256" key="10">
    <source>
        <dbReference type="HAMAP-Rule" id="MF_01465"/>
    </source>
</evidence>
<evidence type="ECO:0000256" key="3">
    <source>
        <dbReference type="ARBA" id="ARBA00022448"/>
    </source>
</evidence>
<evidence type="ECO:0000256" key="8">
    <source>
        <dbReference type="ARBA" id="ARBA00023136"/>
    </source>
</evidence>
<comment type="subcellular location">
    <subcellularLocation>
        <location evidence="10">Cell membrane</location>
        <topology evidence="10">Multi-pass membrane protein</topology>
    </subcellularLocation>
    <subcellularLocation>
        <location evidence="1 12">Membrane</location>
        <topology evidence="1 12">Multi-pass membrane protein</topology>
    </subcellularLocation>
</comment>
<dbReference type="PANTHER" id="PTHR10906">
    <property type="entry name" value="SECY/SEC61-ALPHA FAMILY MEMBER"/>
    <property type="match status" value="1"/>
</dbReference>
<feature type="transmembrane region" description="Helical" evidence="10">
    <location>
        <begin position="182"/>
        <end position="199"/>
    </location>
</feature>
<evidence type="ECO:0000256" key="2">
    <source>
        <dbReference type="ARBA" id="ARBA00005751"/>
    </source>
</evidence>
<evidence type="ECO:0000256" key="11">
    <source>
        <dbReference type="RuleBase" id="RU000537"/>
    </source>
</evidence>
<protein>
    <recommendedName>
        <fullName evidence="9 10">Protein translocase subunit SecY</fullName>
    </recommendedName>
</protein>
<keyword evidence="4 10" id="KW-0812">Transmembrane</keyword>
<feature type="transmembrane region" description="Helical" evidence="10">
    <location>
        <begin position="20"/>
        <end position="41"/>
    </location>
</feature>
<evidence type="ECO:0000313" key="14">
    <source>
        <dbReference type="EMBL" id="KYF67757.1"/>
    </source>
</evidence>
<dbReference type="RefSeq" id="WP_061609607.1">
    <property type="nucleotide sequence ID" value="NZ_CP162579.1"/>
</dbReference>
<feature type="transmembrane region" description="Helical" evidence="10">
    <location>
        <begin position="72"/>
        <end position="96"/>
    </location>
</feature>
<comment type="function">
    <text evidence="10 11">The central subunit of the protein translocation channel SecYEG. Consists of two halves formed by TMs 1-5 and 6-10. These two domains form a lateral gate at the front which open onto the bilayer between TMs 2 and 7, and are clamped together by SecE at the back. The channel is closed by both a pore ring composed of hydrophobic SecY resides and a short helix (helix 2A) on the extracellular side of the membrane which forms a plug. The plug probably moves laterally to allow the channel to open. The ring and the pore may move independently.</text>
</comment>
<dbReference type="AlphaFoldDB" id="A0A150QID2"/>
<dbReference type="InterPro" id="IPR030659">
    <property type="entry name" value="SecY_CS"/>
</dbReference>
<dbReference type="Gene3D" id="1.10.3370.10">
    <property type="entry name" value="SecY subunit domain"/>
    <property type="match status" value="1"/>
</dbReference>
<dbReference type="Pfam" id="PF00344">
    <property type="entry name" value="SecY"/>
    <property type="match status" value="1"/>
</dbReference>
<dbReference type="Proteomes" id="UP000075260">
    <property type="component" value="Unassembled WGS sequence"/>
</dbReference>
<sequence length="442" mass="48268">MASLAGITNFHKIPELRRRVIFTLVMLAVYRVGVFVTTPGVDRNAMRQYVAKQSGGLLGFFNMFSGGALENLSIFALGIMPYISASIIMQLMGMVYKPIDELRKEGEQGRRRLDQYTRYGTVALSLFQAFSIAKMLEGLSSSETGAGIVNHPGIGFQLMTVITLTTGTAFLMWIGEQITERGVSNGVSLLIFASIITQIPQEIGNYFAQNSGDLQPLSMAAIVAFIVFVIGVIAFFENGRRQIPIVYSRRQVGRRVYGGQTAHLPLKVNTAGTIPPIFASSLLMFPQTLANMNVPGADQLQAIINRGDWVFNTGYALLIIFFCFFYTNVTFQPVDVAENLKKQQANIPGIRPGKQTADYIHRVIQRITVGGALYVAAVCVIPSIVGNLLRVPFGFGGTSLMIVVGVALDTVNQLEAHLITRSYEGLTGPGASRIRGRRLPEA</sequence>
<feature type="transmembrane region" description="Helical" evidence="10">
    <location>
        <begin position="156"/>
        <end position="175"/>
    </location>
</feature>
<dbReference type="FunFam" id="1.10.3370.10:FF:000001">
    <property type="entry name" value="Preprotein translocase subunit SecY"/>
    <property type="match status" value="1"/>
</dbReference>
<evidence type="ECO:0000256" key="13">
    <source>
        <dbReference type="RuleBase" id="RU004349"/>
    </source>
</evidence>
<dbReference type="HAMAP" id="MF_01465">
    <property type="entry name" value="SecY"/>
    <property type="match status" value="1"/>
</dbReference>
<comment type="caution">
    <text evidence="14">The sequence shown here is derived from an EMBL/GenBank/DDBJ whole genome shotgun (WGS) entry which is preliminary data.</text>
</comment>
<evidence type="ECO:0000256" key="7">
    <source>
        <dbReference type="ARBA" id="ARBA00023010"/>
    </source>
</evidence>
<evidence type="ECO:0000256" key="4">
    <source>
        <dbReference type="ARBA" id="ARBA00022692"/>
    </source>
</evidence>
<dbReference type="PRINTS" id="PR00303">
    <property type="entry name" value="SECYTRNLCASE"/>
</dbReference>
<dbReference type="SUPFAM" id="SSF103491">
    <property type="entry name" value="Preprotein translocase SecY subunit"/>
    <property type="match status" value="1"/>
</dbReference>
<keyword evidence="6 10" id="KW-1133">Transmembrane helix</keyword>
<dbReference type="InterPro" id="IPR002208">
    <property type="entry name" value="SecY/SEC61-alpha"/>
</dbReference>
<dbReference type="OrthoDB" id="9809248at2"/>
<evidence type="ECO:0000256" key="1">
    <source>
        <dbReference type="ARBA" id="ARBA00004141"/>
    </source>
</evidence>
<name>A0A150QID2_SORCE</name>
<reference evidence="14 15" key="1">
    <citation type="submission" date="2014-02" db="EMBL/GenBank/DDBJ databases">
        <title>The small core and large imbalanced accessory genome model reveals a collaborative survival strategy of Sorangium cellulosum strains in nature.</title>
        <authorList>
            <person name="Han K."/>
            <person name="Peng R."/>
            <person name="Blom J."/>
            <person name="Li Y.-Z."/>
        </authorList>
    </citation>
    <scope>NUCLEOTIDE SEQUENCE [LARGE SCALE GENOMIC DNA]</scope>
    <source>
        <strain evidence="14 15">So0008-312</strain>
    </source>
</reference>
<keyword evidence="3 10" id="KW-0813">Transport</keyword>
<keyword evidence="7 10" id="KW-0811">Translocation</keyword>